<comment type="caution">
    <text evidence="2">The sequence shown here is derived from an EMBL/GenBank/DDBJ whole genome shotgun (WGS) entry which is preliminary data.</text>
</comment>
<organism evidence="2 3">
    <name type="scientific">Clostridium aromativorans</name>
    <dbReference type="NCBI Taxonomy" id="2836848"/>
    <lineage>
        <taxon>Bacteria</taxon>
        <taxon>Bacillati</taxon>
        <taxon>Bacillota</taxon>
        <taxon>Clostridia</taxon>
        <taxon>Eubacteriales</taxon>
        <taxon>Clostridiaceae</taxon>
        <taxon>Clostridium</taxon>
    </lineage>
</organism>
<dbReference type="EMBL" id="JAJJPB010000002">
    <property type="protein sequence ID" value="MCC9293828.1"/>
    <property type="molecule type" value="Genomic_DNA"/>
</dbReference>
<feature type="domain" description="PurM-like N-terminal" evidence="1">
    <location>
        <begin position="11"/>
        <end position="122"/>
    </location>
</feature>
<dbReference type="RefSeq" id="WP_229980804.1">
    <property type="nucleotide sequence ID" value="NZ_JAJJPB010000002.1"/>
</dbReference>
<proteinExistence type="predicted"/>
<evidence type="ECO:0000313" key="3">
    <source>
        <dbReference type="Proteomes" id="UP001165422"/>
    </source>
</evidence>
<sequence>MEIKKIRDLSLIKLDEIRTMVIACDSCGGIGIKKGDVFKVPPFYVGRYTARVVLLEVICSGAQVVTITNTICNEMDNTGVEIIKGIKEEIKYAGFRDVILTGSTEENFTTISTGLGVTAVGLAASEDLKVNNVKGEAVIICIGMPKVGDEVNLNGDREIINYETVYRLLQNDFVYEMVPVGSRGIAYEAEQLALCNNLKYHMKKDCGVDVKKSGGPETSVIAAVDSRGAKDILKNIQETHIVGYLF</sequence>
<gene>
    <name evidence="2" type="ORF">LN736_02950</name>
</gene>
<dbReference type="Proteomes" id="UP001165422">
    <property type="component" value="Unassembled WGS sequence"/>
</dbReference>
<dbReference type="Pfam" id="PF00586">
    <property type="entry name" value="AIRS"/>
    <property type="match status" value="1"/>
</dbReference>
<protein>
    <submittedName>
        <fullName evidence="2">Alpha-ribazole-5-phosphate synthase</fullName>
    </submittedName>
</protein>
<evidence type="ECO:0000313" key="2">
    <source>
        <dbReference type="EMBL" id="MCC9293828.1"/>
    </source>
</evidence>
<dbReference type="InterPro" id="IPR016188">
    <property type="entry name" value="PurM-like_N"/>
</dbReference>
<name>A0ABS8N207_9CLOT</name>
<accession>A0ABS8N207</accession>
<reference evidence="2" key="1">
    <citation type="submission" date="2021-11" db="EMBL/GenBank/DDBJ databases">
        <authorList>
            <person name="Qingchun L."/>
            <person name="Dong Z."/>
            <person name="Zongwei Q."/>
            <person name="Jia Z."/>
            <person name="Duotao L."/>
        </authorList>
    </citation>
    <scope>NUCLEOTIDE SEQUENCE</scope>
    <source>
        <strain evidence="2">WLY-B-L2</strain>
    </source>
</reference>
<keyword evidence="3" id="KW-1185">Reference proteome</keyword>
<evidence type="ECO:0000259" key="1">
    <source>
        <dbReference type="Pfam" id="PF00586"/>
    </source>
</evidence>